<sequence>MYPAGASAEEKRHIRLQLRASRLGGTYNRETGEIAFPDSFDFNALPAGFFSSTPAYLFSDESDSEGAPESATPTPGPSSSSGALPPPLPREKNAYRPRTSSGSEDSETEVRLLLRELDMRPAPSPAEPGFQRFLADRAAGVPAAIPRRDVVVVPTHYPPGSVPPFDAKVDRYPRHFNGTFRMVHAPSYYTDGGCLPRRTGPGVVQYPVEPDSRLGYEISRNLGTPQQSHEHGIYLPGQSPDTGDHFSKRHISPPAALLLGSVQTLALPHFPPVTVLEGAASVPEASNTSALSSHALPGLLARYHLLGKNVTTLR</sequence>
<reference evidence="2" key="1">
    <citation type="journal article" date="2010" name="Science">
        <title>Plasticity of animal genome architecture unmasked by rapid evolution of a pelagic tunicate.</title>
        <authorList>
            <person name="Denoeud F."/>
            <person name="Henriet S."/>
            <person name="Mungpakdee S."/>
            <person name="Aury J.M."/>
            <person name="Da Silva C."/>
            <person name="Brinkmann H."/>
            <person name="Mikhaleva J."/>
            <person name="Olsen L.C."/>
            <person name="Jubin C."/>
            <person name="Canestro C."/>
            <person name="Bouquet J.M."/>
            <person name="Danks G."/>
            <person name="Poulain J."/>
            <person name="Campsteijn C."/>
            <person name="Adamski M."/>
            <person name="Cross I."/>
            <person name="Yadetie F."/>
            <person name="Muffato M."/>
            <person name="Louis A."/>
            <person name="Butcher S."/>
            <person name="Tsagkogeorga G."/>
            <person name="Konrad A."/>
            <person name="Singh S."/>
            <person name="Jensen M.F."/>
            <person name="Cong E.H."/>
            <person name="Eikeseth-Otteraa H."/>
            <person name="Noel B."/>
            <person name="Anthouard V."/>
            <person name="Porcel B.M."/>
            <person name="Kachouri-Lafond R."/>
            <person name="Nishino A."/>
            <person name="Ugolini M."/>
            <person name="Chourrout P."/>
            <person name="Nishida H."/>
            <person name="Aasland R."/>
            <person name="Huzurbazar S."/>
            <person name="Westhof E."/>
            <person name="Delsuc F."/>
            <person name="Lehrach H."/>
            <person name="Reinhardt R."/>
            <person name="Weissenbach J."/>
            <person name="Roy S.W."/>
            <person name="Artiguenave F."/>
            <person name="Postlethwait J.H."/>
            <person name="Manak J.R."/>
            <person name="Thompson E.M."/>
            <person name="Jaillon O."/>
            <person name="Du Pasquier L."/>
            <person name="Boudinot P."/>
            <person name="Liberles D.A."/>
            <person name="Volff J.N."/>
            <person name="Philippe H."/>
            <person name="Lenhard B."/>
            <person name="Roest Crollius H."/>
            <person name="Wincker P."/>
            <person name="Chourrout D."/>
        </authorList>
    </citation>
    <scope>NUCLEOTIDE SEQUENCE [LARGE SCALE GENOMIC DNA]</scope>
</reference>
<dbReference type="AlphaFoldDB" id="E4XP08"/>
<evidence type="ECO:0000313" key="3">
    <source>
        <dbReference type="Proteomes" id="UP000001307"/>
    </source>
</evidence>
<dbReference type="InParanoid" id="E4XP08"/>
<evidence type="ECO:0000256" key="1">
    <source>
        <dbReference type="SAM" id="MobiDB-lite"/>
    </source>
</evidence>
<proteinExistence type="predicted"/>
<feature type="region of interest" description="Disordered" evidence="1">
    <location>
        <begin position="59"/>
        <end position="108"/>
    </location>
</feature>
<keyword evidence="3" id="KW-1185">Reference proteome</keyword>
<evidence type="ECO:0000313" key="2">
    <source>
        <dbReference type="EMBL" id="CBY11596.1"/>
    </source>
</evidence>
<feature type="compositionally biased region" description="Low complexity" evidence="1">
    <location>
        <begin position="70"/>
        <end position="83"/>
    </location>
</feature>
<organism evidence="2">
    <name type="scientific">Oikopleura dioica</name>
    <name type="common">Tunicate</name>
    <dbReference type="NCBI Taxonomy" id="34765"/>
    <lineage>
        <taxon>Eukaryota</taxon>
        <taxon>Metazoa</taxon>
        <taxon>Chordata</taxon>
        <taxon>Tunicata</taxon>
        <taxon>Appendicularia</taxon>
        <taxon>Copelata</taxon>
        <taxon>Oikopleuridae</taxon>
        <taxon>Oikopleura</taxon>
    </lineage>
</organism>
<name>E4XP08_OIKDI</name>
<dbReference type="Proteomes" id="UP000001307">
    <property type="component" value="Unassembled WGS sequence"/>
</dbReference>
<gene>
    <name evidence="2" type="ORF">GSOID_T00016763001</name>
</gene>
<protein>
    <submittedName>
        <fullName evidence="2">Uncharacterized protein</fullName>
    </submittedName>
</protein>
<accession>E4XP08</accession>
<dbReference type="EMBL" id="FN653087">
    <property type="protein sequence ID" value="CBY11596.1"/>
    <property type="molecule type" value="Genomic_DNA"/>
</dbReference>